<dbReference type="SUPFAM" id="SSF56672">
    <property type="entry name" value="DNA/RNA polymerases"/>
    <property type="match status" value="1"/>
</dbReference>
<sequence length="128" mass="14348">MVLRSILWKCGKVISRGDAYLGRTSLVKHRIETGGAQPVKLPPRRLPQAQREVVERLMRHMLHAGVIELASSPWSLPVVLVQKNDGSPRFCVDYRRLNAVTRVDAKPIPRIDNALDALAGAKWFSTLD</sequence>
<dbReference type="AlphaFoldDB" id="A0A0V1KS09"/>
<dbReference type="STRING" id="6335.A0A0V1KS09"/>
<comment type="caution">
    <text evidence="1">The sequence shown here is derived from an EMBL/GenBank/DDBJ whole genome shotgun (WGS) entry which is preliminary data.</text>
</comment>
<keyword evidence="2" id="KW-1185">Reference proteome</keyword>
<organism evidence="1 2">
    <name type="scientific">Trichinella nativa</name>
    <dbReference type="NCBI Taxonomy" id="6335"/>
    <lineage>
        <taxon>Eukaryota</taxon>
        <taxon>Metazoa</taxon>
        <taxon>Ecdysozoa</taxon>
        <taxon>Nematoda</taxon>
        <taxon>Enoplea</taxon>
        <taxon>Dorylaimia</taxon>
        <taxon>Trichinellida</taxon>
        <taxon>Trichinellidae</taxon>
        <taxon>Trichinella</taxon>
    </lineage>
</organism>
<dbReference type="EMBL" id="JYDW01000299">
    <property type="protein sequence ID" value="KRZ49701.1"/>
    <property type="molecule type" value="Genomic_DNA"/>
</dbReference>
<reference evidence="1 2" key="1">
    <citation type="submission" date="2015-05" db="EMBL/GenBank/DDBJ databases">
        <title>Evolution of Trichinella species and genotypes.</title>
        <authorList>
            <person name="Korhonen P.K."/>
            <person name="Edoardo P."/>
            <person name="Giuseppe L.R."/>
            <person name="Gasser R.B."/>
        </authorList>
    </citation>
    <scope>NUCLEOTIDE SEQUENCE [LARGE SCALE GENOMIC DNA]</scope>
    <source>
        <strain evidence="1">ISS10</strain>
    </source>
</reference>
<dbReference type="InterPro" id="IPR043128">
    <property type="entry name" value="Rev_trsase/Diguanyl_cyclase"/>
</dbReference>
<evidence type="ECO:0000313" key="1">
    <source>
        <dbReference type="EMBL" id="KRZ49701.1"/>
    </source>
</evidence>
<dbReference type="Proteomes" id="UP000054721">
    <property type="component" value="Unassembled WGS sequence"/>
</dbReference>
<dbReference type="InterPro" id="IPR053134">
    <property type="entry name" value="RNA-dir_DNA_polymerase"/>
</dbReference>
<dbReference type="OrthoDB" id="5874853at2759"/>
<gene>
    <name evidence="1" type="primary">TY3B-G</name>
    <name evidence="1" type="ORF">T02_9003</name>
</gene>
<dbReference type="Gene3D" id="3.30.70.270">
    <property type="match status" value="1"/>
</dbReference>
<evidence type="ECO:0000313" key="2">
    <source>
        <dbReference type="Proteomes" id="UP000054721"/>
    </source>
</evidence>
<accession>A0A0V1KS09</accession>
<dbReference type="Gene3D" id="3.10.10.10">
    <property type="entry name" value="HIV Type 1 Reverse Transcriptase, subunit A, domain 1"/>
    <property type="match status" value="1"/>
</dbReference>
<dbReference type="InterPro" id="IPR043502">
    <property type="entry name" value="DNA/RNA_pol_sf"/>
</dbReference>
<dbReference type="PANTHER" id="PTHR24559:SF444">
    <property type="entry name" value="REVERSE TRANSCRIPTASE DOMAIN-CONTAINING PROTEIN"/>
    <property type="match status" value="1"/>
</dbReference>
<proteinExistence type="predicted"/>
<dbReference type="PANTHER" id="PTHR24559">
    <property type="entry name" value="TRANSPOSON TY3-I GAG-POL POLYPROTEIN"/>
    <property type="match status" value="1"/>
</dbReference>
<name>A0A0V1KS09_9BILA</name>
<protein>
    <submittedName>
        <fullName evidence="1">Transposon Ty3-G Gag-Pol polyprotein</fullName>
    </submittedName>
</protein>